<accession>A0A2J8A2L5</accession>
<gene>
    <name evidence="5" type="ORF">TSOC_006815</name>
</gene>
<name>A0A2J8A2L5_9CHLO</name>
<keyword evidence="2" id="KW-0677">Repeat</keyword>
<dbReference type="PANTHER" id="PTHR46231">
    <property type="entry name" value="ANKYRIN REPEAT AND BTB/POZ DOMAIN-CONTAINING PROTEIN 1"/>
    <property type="match status" value="1"/>
</dbReference>
<reference evidence="5 6" key="1">
    <citation type="journal article" date="2017" name="Mol. Biol. Evol.">
        <title>The 4-celled Tetrabaena socialis nuclear genome reveals the essential components for genetic control of cell number at the origin of multicellularity in the volvocine lineage.</title>
        <authorList>
            <person name="Featherston J."/>
            <person name="Arakaki Y."/>
            <person name="Hanschen E.R."/>
            <person name="Ferris P.J."/>
            <person name="Michod R.E."/>
            <person name="Olson B.J.S.C."/>
            <person name="Nozaki H."/>
            <person name="Durand P.M."/>
        </authorList>
    </citation>
    <scope>NUCLEOTIDE SEQUENCE [LARGE SCALE GENOMIC DNA]</scope>
    <source>
        <strain evidence="5 6">NIES-571</strain>
    </source>
</reference>
<keyword evidence="6" id="KW-1185">Reference proteome</keyword>
<comment type="pathway">
    <text evidence="1">Protein modification; protein ubiquitination.</text>
</comment>
<keyword evidence="3" id="KW-0040">ANK repeat</keyword>
<feature type="domain" description="BTB" evidence="4">
    <location>
        <begin position="5"/>
        <end position="59"/>
    </location>
</feature>
<dbReference type="Gene3D" id="3.30.710.10">
    <property type="entry name" value="Potassium Channel Kv1.1, Chain A"/>
    <property type="match status" value="1"/>
</dbReference>
<evidence type="ECO:0000259" key="4">
    <source>
        <dbReference type="Pfam" id="PF00651"/>
    </source>
</evidence>
<dbReference type="InterPro" id="IPR011333">
    <property type="entry name" value="SKP1/BTB/POZ_sf"/>
</dbReference>
<protein>
    <recommendedName>
        <fullName evidence="4">BTB domain-containing protein</fullName>
    </recommendedName>
</protein>
<evidence type="ECO:0000313" key="5">
    <source>
        <dbReference type="EMBL" id="PNH06753.1"/>
    </source>
</evidence>
<organism evidence="5 6">
    <name type="scientific">Tetrabaena socialis</name>
    <dbReference type="NCBI Taxonomy" id="47790"/>
    <lineage>
        <taxon>Eukaryota</taxon>
        <taxon>Viridiplantae</taxon>
        <taxon>Chlorophyta</taxon>
        <taxon>core chlorophytes</taxon>
        <taxon>Chlorophyceae</taxon>
        <taxon>CS clade</taxon>
        <taxon>Chlamydomonadales</taxon>
        <taxon>Tetrabaenaceae</taxon>
        <taxon>Tetrabaena</taxon>
    </lineage>
</organism>
<proteinExistence type="predicted"/>
<dbReference type="AlphaFoldDB" id="A0A2J8A2L5"/>
<feature type="non-terminal residue" evidence="5">
    <location>
        <position position="1"/>
    </location>
</feature>
<evidence type="ECO:0000256" key="3">
    <source>
        <dbReference type="ARBA" id="ARBA00023043"/>
    </source>
</evidence>
<dbReference type="Proteomes" id="UP000236333">
    <property type="component" value="Unassembled WGS sequence"/>
</dbReference>
<dbReference type="InterPro" id="IPR044515">
    <property type="entry name" value="ABTB1"/>
</dbReference>
<evidence type="ECO:0000256" key="1">
    <source>
        <dbReference type="ARBA" id="ARBA00004906"/>
    </source>
</evidence>
<sequence length="130" mass="13875">FADGSAQQLSLPDADADAFEVVLGWVYTDTADIPAALAAGVAELADRLLLPELREQAVAVVEASVSASTVAALLLWAEARGPAFSALLSRLKGWYVENHEAVMRAARSPRLIVELMRDISSSPSKRARTL</sequence>
<comment type="caution">
    <text evidence="5">The sequence shown here is derived from an EMBL/GenBank/DDBJ whole genome shotgun (WGS) entry which is preliminary data.</text>
</comment>
<dbReference type="GO" id="GO:0000151">
    <property type="term" value="C:ubiquitin ligase complex"/>
    <property type="evidence" value="ECO:0007669"/>
    <property type="project" value="TreeGrafter"/>
</dbReference>
<dbReference type="InterPro" id="IPR000210">
    <property type="entry name" value="BTB/POZ_dom"/>
</dbReference>
<dbReference type="OrthoDB" id="537338at2759"/>
<evidence type="ECO:0000313" key="6">
    <source>
        <dbReference type="Proteomes" id="UP000236333"/>
    </source>
</evidence>
<dbReference type="Pfam" id="PF00651">
    <property type="entry name" value="BTB"/>
    <property type="match status" value="1"/>
</dbReference>
<dbReference type="EMBL" id="PGGS01000217">
    <property type="protein sequence ID" value="PNH06753.1"/>
    <property type="molecule type" value="Genomic_DNA"/>
</dbReference>
<dbReference type="PANTHER" id="PTHR46231:SF1">
    <property type="entry name" value="ANKYRIN REPEAT AND BTB_POZ DOMAIN-CONTAINING PROTEIN 1"/>
    <property type="match status" value="1"/>
</dbReference>
<dbReference type="SUPFAM" id="SSF54695">
    <property type="entry name" value="POZ domain"/>
    <property type="match status" value="1"/>
</dbReference>
<evidence type="ECO:0000256" key="2">
    <source>
        <dbReference type="ARBA" id="ARBA00022737"/>
    </source>
</evidence>
<dbReference type="GO" id="GO:0005737">
    <property type="term" value="C:cytoplasm"/>
    <property type="evidence" value="ECO:0007669"/>
    <property type="project" value="TreeGrafter"/>
</dbReference>